<evidence type="ECO:0000256" key="1">
    <source>
        <dbReference type="SAM" id="Coils"/>
    </source>
</evidence>
<dbReference type="Pfam" id="PF13809">
    <property type="entry name" value="Tubulin_2"/>
    <property type="match status" value="1"/>
</dbReference>
<comment type="caution">
    <text evidence="3">The sequence shown here is derived from an EMBL/GenBank/DDBJ whole genome shotgun (WGS) entry which is preliminary data.</text>
</comment>
<dbReference type="STRING" id="54915.ADS79_22835"/>
<evidence type="ECO:0000313" key="4">
    <source>
        <dbReference type="Proteomes" id="UP000036834"/>
    </source>
</evidence>
<feature type="coiled-coil region" evidence="1">
    <location>
        <begin position="969"/>
        <end position="999"/>
    </location>
</feature>
<dbReference type="SUPFAM" id="SSF52490">
    <property type="entry name" value="Tubulin nucleotide-binding domain-like"/>
    <property type="match status" value="1"/>
</dbReference>
<sequence>MKAVVREHIQQLDVSLGGGIVSDKIRVDTIDNPMLVIGLGGTGIDALLRLKYQVNRRFKLPVDALSKKRKEKPDNIEYIAFETNEHDRNKKYKGIGLDPVTEFVLLSNPEIGGVLQNRSILEPYITDWLSPELTITDGISGASGVRQAGRLLLFTKITQVVQTIEKKIKMLCEGTNKKLTVFLLSGLSGGTGSGCFLDIAYIVRGILERDFGSGGVDKVNTLGYLFTPDVNLSNKSLSSHTRDYIMKNGYAALKELDYWMNTDERMERFRQQYGNVLTVQSPMPPFNLCHLISATNLEGKALENAYDYCMNVTAENITNFMASEEKRSGEEFAIHDYISNIRTNINQMPKAYAANYQYNVIGASSAVLPIEEMTTYLAYRLFKKMEKMFTVAPTQEDAEKFARKLGIDIDSISRKFEERVPEPLPGYENSERLNYGNVISQQVVSIDHELEQGYLAKAREAYIKCKKQTPGDMISAFGEMITRVFLHPEQGPFYASRLIHSDKGYCLMKMILSYVESLKANLESFPREIEGAREVAGEKLGDARSAFISKEKKKNLYIEAKINEYQLLADQEKLEQMIEFYEELHRLLNAENNRIYNVFTEILNTLNQIFEKNGDILINGGEESDRTGNKTYYWNIVSVPDIAKVVGNILEQKESDDLIRDFTSELLRHSDQWVKEQELDIVSSISEFLSEKFGELITKSMEEFLVIKYGQDETLDRIVERKIANKLDEEAIPVFHLSNNLGNMHFPSWGFVSVPLKAPGILKGIKNYQDTAISGSRFTVKESEVKNRIFWLNTKNGIPLFVYTPLKVYEESYERTILEREGIGRHLVQTEKNNWAYLPSPIPEKSWGDTYQNDRIKAYNAKVRRLFETALGYGSIREKGSDSKTSSRYECVVTKPFSIASFMARYQAQGDLSDLSKLSPGEIKRALAELKGFMRDGLEQEYARDVFGSINEEMAKENLIRYPQQIRLMEEEVRKYKEIEDKIAELEQIVNAIQGEEELVTRFIEALYTGTIVKRGALYVYDKDEEEEAWEPFINLMKASKQVEFAIYEKFRGLDHKSMATLQRKASRRSDAMTSAEDTEKLIAKLDEIAAAFQAVKSDLEYDRDEYVNGEEMYQFYKKVWSKVNDMRKTLQ</sequence>
<reference evidence="3" key="2">
    <citation type="submission" date="2015-07" db="EMBL/GenBank/DDBJ databases">
        <title>MeaNS - Measles Nucleotide Surveillance Program.</title>
        <authorList>
            <person name="Tran T."/>
            <person name="Druce J."/>
        </authorList>
    </citation>
    <scope>NUCLEOTIDE SEQUENCE</scope>
    <source>
        <strain evidence="3">DSM 9887</strain>
    </source>
</reference>
<keyword evidence="1" id="KW-0175">Coiled coil</keyword>
<dbReference type="PATRIC" id="fig|54915.3.peg.3698"/>
<accession>A0A0K9YS93</accession>
<dbReference type="EMBL" id="BJON01000004">
    <property type="protein sequence ID" value="GED67265.1"/>
    <property type="molecule type" value="Genomic_DNA"/>
</dbReference>
<protein>
    <recommendedName>
        <fullName evidence="6">Tubulin-like protein</fullName>
    </recommendedName>
</protein>
<evidence type="ECO:0000313" key="2">
    <source>
        <dbReference type="EMBL" id="GED67265.1"/>
    </source>
</evidence>
<reference evidence="2 5" key="3">
    <citation type="submission" date="2019-06" db="EMBL/GenBank/DDBJ databases">
        <title>Whole genome shotgun sequence of Brevibacillus reuszeri NBRC 15719.</title>
        <authorList>
            <person name="Hosoyama A."/>
            <person name="Uohara A."/>
            <person name="Ohji S."/>
            <person name="Ichikawa N."/>
        </authorList>
    </citation>
    <scope>NUCLEOTIDE SEQUENCE [LARGE SCALE GENOMIC DNA]</scope>
    <source>
        <strain evidence="2 5">NBRC 15719</strain>
    </source>
</reference>
<reference evidence="4" key="1">
    <citation type="submission" date="2015-07" db="EMBL/GenBank/DDBJ databases">
        <title>Genome sequencing project for genomic taxonomy and phylogenomics of Bacillus-like bacteria.</title>
        <authorList>
            <person name="Liu B."/>
            <person name="Wang J."/>
            <person name="Zhu Y."/>
            <person name="Liu G."/>
            <person name="Chen Q."/>
            <person name="Chen Z."/>
            <person name="Lan J."/>
            <person name="Che J."/>
            <person name="Ge C."/>
            <person name="Shi H."/>
            <person name="Pan Z."/>
            <person name="Liu X."/>
        </authorList>
    </citation>
    <scope>NUCLEOTIDE SEQUENCE [LARGE SCALE GENOMIC DNA]</scope>
    <source>
        <strain evidence="4">DSM 9887</strain>
    </source>
</reference>
<dbReference type="Proteomes" id="UP000036834">
    <property type="component" value="Unassembled WGS sequence"/>
</dbReference>
<dbReference type="OrthoDB" id="3400278at2"/>
<gene>
    <name evidence="3" type="ORF">ADS79_22835</name>
    <name evidence="2" type="ORF">BRE01_09670</name>
</gene>
<dbReference type="InterPro" id="IPR036525">
    <property type="entry name" value="Tubulin/FtsZ_GTPase_sf"/>
</dbReference>
<evidence type="ECO:0000313" key="5">
    <source>
        <dbReference type="Proteomes" id="UP000319578"/>
    </source>
</evidence>
<keyword evidence="5" id="KW-1185">Reference proteome</keyword>
<dbReference type="InterPro" id="IPR025904">
    <property type="entry name" value="Tubulin-like"/>
</dbReference>
<evidence type="ECO:0000313" key="3">
    <source>
        <dbReference type="EMBL" id="KNB71599.1"/>
    </source>
</evidence>
<dbReference type="Proteomes" id="UP000319578">
    <property type="component" value="Unassembled WGS sequence"/>
</dbReference>
<evidence type="ECO:0008006" key="6">
    <source>
        <dbReference type="Google" id="ProtNLM"/>
    </source>
</evidence>
<dbReference type="Gene3D" id="3.40.50.1440">
    <property type="entry name" value="Tubulin/FtsZ, GTPase domain"/>
    <property type="match status" value="1"/>
</dbReference>
<organism evidence="3 4">
    <name type="scientific">Brevibacillus reuszeri</name>
    <dbReference type="NCBI Taxonomy" id="54915"/>
    <lineage>
        <taxon>Bacteria</taxon>
        <taxon>Bacillati</taxon>
        <taxon>Bacillota</taxon>
        <taxon>Bacilli</taxon>
        <taxon>Bacillales</taxon>
        <taxon>Paenibacillaceae</taxon>
        <taxon>Brevibacillus</taxon>
    </lineage>
</organism>
<dbReference type="EMBL" id="LGIQ01000009">
    <property type="protein sequence ID" value="KNB71599.1"/>
    <property type="molecule type" value="Genomic_DNA"/>
</dbReference>
<dbReference type="RefSeq" id="WP_049740641.1">
    <property type="nucleotide sequence ID" value="NZ_BJON01000004.1"/>
</dbReference>
<proteinExistence type="predicted"/>
<name>A0A0K9YS93_9BACL</name>
<dbReference type="AlphaFoldDB" id="A0A0K9YS93"/>